<protein>
    <submittedName>
        <fullName evidence="2">Uncharacterized protein</fullName>
    </submittedName>
</protein>
<name>A0A3D9SG53_9BACL</name>
<sequence>MPTVLHWISHHWFSVTIIVLLAIAVFFVTKNHKSLFYKE</sequence>
<dbReference type="Proteomes" id="UP000256304">
    <property type="component" value="Unassembled WGS sequence"/>
</dbReference>
<comment type="caution">
    <text evidence="2">The sequence shown here is derived from an EMBL/GenBank/DDBJ whole genome shotgun (WGS) entry which is preliminary data.</text>
</comment>
<proteinExistence type="predicted"/>
<organism evidence="2 3">
    <name type="scientific">Paenibacillus taihuensis</name>
    <dbReference type="NCBI Taxonomy" id="1156355"/>
    <lineage>
        <taxon>Bacteria</taxon>
        <taxon>Bacillati</taxon>
        <taxon>Bacillota</taxon>
        <taxon>Bacilli</taxon>
        <taxon>Bacillales</taxon>
        <taxon>Paenibacillaceae</taxon>
        <taxon>Paenibacillus</taxon>
    </lineage>
</organism>
<keyword evidence="1" id="KW-1133">Transmembrane helix</keyword>
<keyword evidence="1" id="KW-0472">Membrane</keyword>
<keyword evidence="3" id="KW-1185">Reference proteome</keyword>
<accession>A0A3D9SG53</accession>
<feature type="transmembrane region" description="Helical" evidence="1">
    <location>
        <begin position="12"/>
        <end position="29"/>
    </location>
</feature>
<dbReference type="AlphaFoldDB" id="A0A3D9SG53"/>
<evidence type="ECO:0000313" key="2">
    <source>
        <dbReference type="EMBL" id="REE90598.1"/>
    </source>
</evidence>
<evidence type="ECO:0000313" key="3">
    <source>
        <dbReference type="Proteomes" id="UP000256304"/>
    </source>
</evidence>
<reference evidence="2 3" key="1">
    <citation type="submission" date="2018-08" db="EMBL/GenBank/DDBJ databases">
        <title>Genomic Encyclopedia of Type Strains, Phase III (KMG-III): the genomes of soil and plant-associated and newly described type strains.</title>
        <authorList>
            <person name="Whitman W."/>
        </authorList>
    </citation>
    <scope>NUCLEOTIDE SEQUENCE [LARGE SCALE GENOMIC DNA]</scope>
    <source>
        <strain evidence="2 3">CGMCC 1.10966</strain>
    </source>
</reference>
<evidence type="ECO:0000256" key="1">
    <source>
        <dbReference type="SAM" id="Phobius"/>
    </source>
</evidence>
<dbReference type="EMBL" id="QTTN01000006">
    <property type="protein sequence ID" value="REE90598.1"/>
    <property type="molecule type" value="Genomic_DNA"/>
</dbReference>
<keyword evidence="1" id="KW-0812">Transmembrane</keyword>
<gene>
    <name evidence="2" type="ORF">A8990_106103</name>
</gene>